<evidence type="ECO:0000313" key="2">
    <source>
        <dbReference type="Proteomes" id="UP000077381"/>
    </source>
</evidence>
<dbReference type="PANTHER" id="PTHR34075">
    <property type="entry name" value="BLR3430 PROTEIN"/>
    <property type="match status" value="1"/>
</dbReference>
<comment type="caution">
    <text evidence="1">The sequence shown here is derived from an EMBL/GenBank/DDBJ whole genome shotgun (WGS) entry which is preliminary data.</text>
</comment>
<evidence type="ECO:0000313" key="1">
    <source>
        <dbReference type="EMBL" id="OAH10293.1"/>
    </source>
</evidence>
<reference evidence="1 2" key="1">
    <citation type="submission" date="2015-12" db="EMBL/GenBank/DDBJ databases">
        <title>Genome sequence of Streptomyces sp. G25.</title>
        <authorList>
            <person name="Poehlein A."/>
            <person name="Roettig A."/>
            <person name="Hiessl S."/>
            <person name="Hauschild P."/>
            <person name="Schauer J."/>
            <person name="Madkour M.H."/>
            <person name="Al-Ansari A.M."/>
            <person name="Almakishah N.H."/>
            <person name="Steinbuechel A."/>
            <person name="Daniel R."/>
        </authorList>
    </citation>
    <scope>NUCLEOTIDE SEQUENCE [LARGE SCALE GENOMIC DNA]</scope>
    <source>
        <strain evidence="2">G25(2015)</strain>
    </source>
</reference>
<dbReference type="STRING" id="1716141.STSP_65490"/>
<dbReference type="SUPFAM" id="SSF50249">
    <property type="entry name" value="Nucleic acid-binding proteins"/>
    <property type="match status" value="1"/>
</dbReference>
<name>A0A177HH03_9ACTN</name>
<protein>
    <recommendedName>
        <fullName evidence="3">DUF35 domain-containing protein</fullName>
    </recommendedName>
</protein>
<sequence length="143" mass="15529">MFHPGTGTAIAESRLDATADNGTATTSADPAAFDGLCFQRCQWCGTPSFHRLLCPVCASSDLRTEHSAGRGVVRRTTVIHRGTPSARNESLIEMAEGFTVRGRVLGPPAAVHPGDRVQLSRAEDPVRKEPLFQLMDEPFRPWA</sequence>
<gene>
    <name evidence="1" type="ORF">STSP_65490</name>
</gene>
<organism evidence="1 2">
    <name type="scientific">Streptomyces jeddahensis</name>
    <dbReference type="NCBI Taxonomy" id="1716141"/>
    <lineage>
        <taxon>Bacteria</taxon>
        <taxon>Bacillati</taxon>
        <taxon>Actinomycetota</taxon>
        <taxon>Actinomycetes</taxon>
        <taxon>Kitasatosporales</taxon>
        <taxon>Streptomycetaceae</taxon>
        <taxon>Streptomyces</taxon>
    </lineage>
</organism>
<dbReference type="InterPro" id="IPR052513">
    <property type="entry name" value="Thioester_dehydratase-like"/>
</dbReference>
<proteinExistence type="predicted"/>
<dbReference type="AlphaFoldDB" id="A0A177HH03"/>
<keyword evidence="2" id="KW-1185">Reference proteome</keyword>
<dbReference type="Proteomes" id="UP000077381">
    <property type="component" value="Unassembled WGS sequence"/>
</dbReference>
<dbReference type="PANTHER" id="PTHR34075:SF5">
    <property type="entry name" value="BLR3430 PROTEIN"/>
    <property type="match status" value="1"/>
</dbReference>
<dbReference type="InterPro" id="IPR012340">
    <property type="entry name" value="NA-bd_OB-fold"/>
</dbReference>
<dbReference type="PATRIC" id="fig|1716141.3.peg.6911"/>
<dbReference type="EMBL" id="LOHS01000156">
    <property type="protein sequence ID" value="OAH10293.1"/>
    <property type="molecule type" value="Genomic_DNA"/>
</dbReference>
<accession>A0A177HH03</accession>
<evidence type="ECO:0008006" key="3">
    <source>
        <dbReference type="Google" id="ProtNLM"/>
    </source>
</evidence>